<dbReference type="AlphaFoldDB" id="A0A2V1K3T7"/>
<dbReference type="InterPro" id="IPR029052">
    <property type="entry name" value="Metallo-depent_PP-like"/>
</dbReference>
<keyword evidence="3 6" id="KW-0540">Nuclease</keyword>
<dbReference type="InterPro" id="IPR041796">
    <property type="entry name" value="Mre11_N"/>
</dbReference>
<dbReference type="PANTHER" id="PTHR30337:SF0">
    <property type="entry name" value="NUCLEASE SBCCD SUBUNIT D"/>
    <property type="match status" value="1"/>
</dbReference>
<evidence type="ECO:0000313" key="8">
    <source>
        <dbReference type="EMBL" id="PWF25903.1"/>
    </source>
</evidence>
<dbReference type="GO" id="GO:0008408">
    <property type="term" value="F:3'-5' exonuclease activity"/>
    <property type="evidence" value="ECO:0007669"/>
    <property type="project" value="InterPro"/>
</dbReference>
<evidence type="ECO:0000256" key="4">
    <source>
        <dbReference type="ARBA" id="ARBA00022801"/>
    </source>
</evidence>
<dbReference type="GO" id="GO:0006310">
    <property type="term" value="P:DNA recombination"/>
    <property type="evidence" value="ECO:0007669"/>
    <property type="project" value="UniProtKB-KW"/>
</dbReference>
<dbReference type="InterPro" id="IPR050535">
    <property type="entry name" value="DNA_Repair-Maintenance_Comp"/>
</dbReference>
<evidence type="ECO:0000256" key="1">
    <source>
        <dbReference type="ARBA" id="ARBA00010555"/>
    </source>
</evidence>
<keyword evidence="5 6" id="KW-0269">Exonuclease</keyword>
<proteinExistence type="inferred from homology"/>
<name>A0A2V1K3T7_9ACTO</name>
<comment type="subunit">
    <text evidence="6">Heterodimer of SbcC and SbcD.</text>
</comment>
<dbReference type="OrthoDB" id="9773856at2"/>
<dbReference type="RefSeq" id="WP_109093732.1">
    <property type="nucleotide sequence ID" value="NZ_QETB01000004.1"/>
</dbReference>
<dbReference type="SUPFAM" id="SSF56300">
    <property type="entry name" value="Metallo-dependent phosphatases"/>
    <property type="match status" value="1"/>
</dbReference>
<evidence type="ECO:0000256" key="6">
    <source>
        <dbReference type="RuleBase" id="RU363069"/>
    </source>
</evidence>
<feature type="domain" description="Calcineurin-like phosphoesterase" evidence="7">
    <location>
        <begin position="1"/>
        <end position="94"/>
    </location>
</feature>
<dbReference type="InterPro" id="IPR004843">
    <property type="entry name" value="Calcineurin-like_PHP"/>
</dbReference>
<keyword evidence="4 6" id="KW-0378">Hydrolase</keyword>
<gene>
    <name evidence="6" type="primary">sbcD</name>
    <name evidence="8" type="ORF">DD236_07275</name>
</gene>
<keyword evidence="6" id="KW-0255">Endonuclease</keyword>
<evidence type="ECO:0000256" key="2">
    <source>
        <dbReference type="ARBA" id="ARBA00013365"/>
    </source>
</evidence>
<dbReference type="CDD" id="cd00840">
    <property type="entry name" value="MPP_Mre11_N"/>
    <property type="match status" value="1"/>
</dbReference>
<dbReference type="InterPro" id="IPR004593">
    <property type="entry name" value="SbcD"/>
</dbReference>
<evidence type="ECO:0000256" key="5">
    <source>
        <dbReference type="ARBA" id="ARBA00022839"/>
    </source>
</evidence>
<protein>
    <recommendedName>
        <fullName evidence="2 6">Nuclease SbcCD subunit D</fullName>
    </recommendedName>
</protein>
<dbReference type="Pfam" id="PF00149">
    <property type="entry name" value="Metallophos"/>
    <property type="match status" value="1"/>
</dbReference>
<dbReference type="EMBL" id="QETB01000004">
    <property type="protein sequence ID" value="PWF25903.1"/>
    <property type="molecule type" value="Genomic_DNA"/>
</dbReference>
<dbReference type="Proteomes" id="UP000245283">
    <property type="component" value="Unassembled WGS sequence"/>
</dbReference>
<comment type="caution">
    <text evidence="8">The sequence shown here is derived from an EMBL/GenBank/DDBJ whole genome shotgun (WGS) entry which is preliminary data.</text>
</comment>
<reference evidence="9" key="1">
    <citation type="submission" date="2018-05" db="EMBL/GenBank/DDBJ databases">
        <authorList>
            <person name="Li Y."/>
        </authorList>
    </citation>
    <scope>NUCLEOTIDE SEQUENCE [LARGE SCALE GENOMIC DNA]</scope>
    <source>
        <strain evidence="9">sk1b4</strain>
    </source>
</reference>
<sequence>MLILHTSDWHLGRKLHGADLHEASALWCRHVIDLVRERGIDAVLISGDVYDRGVPPTESVELFDRTLRELADLTTVILTSGNHDSAHRLGFGAGLMRENVHIRTDSRDSGTPVEVRGKDGRLGALVYPIPYLDPDVERRRLAVFSGDDEPSPNEPGYLPRSHEAVLGAALGLIADDIERGEHAGENVARICMAHAFITGGEASPSERDLHIGGVDSAPSGLFRLGAAGEDPGPLSYVALGHLHSPQKVGRECDPPMRYSGSPIAFSFSETRAKSSVLLEIEGGQVETSLIPAPVWRPVVTIEGTLEEILSAQHTADREKFARIFATDSARPADLTAKVRRVFPYALDVQHRAEAIEKRSNLAPIAAQQPIEVLRDFMRVAGNRDLDDSEGALLETTWEQTRRNFEKESA</sequence>
<dbReference type="PANTHER" id="PTHR30337">
    <property type="entry name" value="COMPONENT OF ATP-DEPENDENT DSDNA EXONUCLEASE"/>
    <property type="match status" value="1"/>
</dbReference>
<comment type="similarity">
    <text evidence="1 6">Belongs to the SbcD family.</text>
</comment>
<accession>A0A2V1K3T7</accession>
<evidence type="ECO:0000313" key="9">
    <source>
        <dbReference type="Proteomes" id="UP000245283"/>
    </source>
</evidence>
<keyword evidence="6" id="KW-0233">DNA recombination</keyword>
<organism evidence="8 9">
    <name type="scientific">Ancrocorticia populi</name>
    <dbReference type="NCBI Taxonomy" id="2175228"/>
    <lineage>
        <taxon>Bacteria</taxon>
        <taxon>Bacillati</taxon>
        <taxon>Actinomycetota</taxon>
        <taxon>Actinomycetes</taxon>
        <taxon>Actinomycetales</taxon>
        <taxon>Actinomycetaceae</taxon>
        <taxon>Ancrocorticia</taxon>
    </lineage>
</organism>
<dbReference type="GO" id="GO:0006260">
    <property type="term" value="P:DNA replication"/>
    <property type="evidence" value="ECO:0007669"/>
    <property type="project" value="UniProtKB-KW"/>
</dbReference>
<keyword evidence="9" id="KW-1185">Reference proteome</keyword>
<dbReference type="GO" id="GO:0004519">
    <property type="term" value="F:endonuclease activity"/>
    <property type="evidence" value="ECO:0007669"/>
    <property type="project" value="UniProtKB-KW"/>
</dbReference>
<evidence type="ECO:0000259" key="7">
    <source>
        <dbReference type="Pfam" id="PF00149"/>
    </source>
</evidence>
<dbReference type="NCBIfam" id="TIGR00619">
    <property type="entry name" value="sbcd"/>
    <property type="match status" value="1"/>
</dbReference>
<keyword evidence="6" id="KW-0235">DNA replication</keyword>
<dbReference type="Gene3D" id="3.60.21.10">
    <property type="match status" value="1"/>
</dbReference>
<comment type="function">
    <text evidence="6">SbcCD cleaves DNA hairpin structures. These structures can inhibit DNA replication and are intermediates in certain DNA recombination reactions. The complex acts as a 3'-&gt;5' double strand exonuclease that can open hairpins. It also has a 5' single-strand endonuclease activity.</text>
</comment>
<evidence type="ECO:0000256" key="3">
    <source>
        <dbReference type="ARBA" id="ARBA00022722"/>
    </source>
</evidence>